<gene>
    <name evidence="1" type="ORF">BV22DRAFT_820024</name>
</gene>
<sequence>MSTTSPPFPTGPNYGPMYMAMLLCVGLWGVSCMQTFLYFLRYPNDEISLKFLVFSVWLLDTTHQVLVVKGVYTYLVSQFGNYQGLIDIVPEIIWAPLFTTIVGLLTQAFFVYRIWRFGKNILALPVFWALAAAYQLASCLVYVSKGTHASSALVLTDSLFTPLTISYFGTAAIVDVMIAACLTYKLLRDRSVGTKRYEKMLQRLAIFSINSGAWTAIFSLLALALFAALPSNLIYVVFDFPLCSLYCNTLLANLNVRSHVRSLAPADKGDLVLFSTVTGTDQIESEVRTIVIGRPVTDSRIYRGPVACDALSTTNATIHDKC</sequence>
<proteinExistence type="predicted"/>
<comment type="caution">
    <text evidence="1">The sequence shown here is derived from an EMBL/GenBank/DDBJ whole genome shotgun (WGS) entry which is preliminary data.</text>
</comment>
<dbReference type="EMBL" id="MU266599">
    <property type="protein sequence ID" value="KAH7920160.1"/>
    <property type="molecule type" value="Genomic_DNA"/>
</dbReference>
<organism evidence="1 2">
    <name type="scientific">Leucogyrophana mollusca</name>
    <dbReference type="NCBI Taxonomy" id="85980"/>
    <lineage>
        <taxon>Eukaryota</taxon>
        <taxon>Fungi</taxon>
        <taxon>Dikarya</taxon>
        <taxon>Basidiomycota</taxon>
        <taxon>Agaricomycotina</taxon>
        <taxon>Agaricomycetes</taxon>
        <taxon>Agaricomycetidae</taxon>
        <taxon>Boletales</taxon>
        <taxon>Boletales incertae sedis</taxon>
        <taxon>Leucogyrophana</taxon>
    </lineage>
</organism>
<reference evidence="1" key="1">
    <citation type="journal article" date="2021" name="New Phytol.">
        <title>Evolutionary innovations through gain and loss of genes in the ectomycorrhizal Boletales.</title>
        <authorList>
            <person name="Wu G."/>
            <person name="Miyauchi S."/>
            <person name="Morin E."/>
            <person name="Kuo A."/>
            <person name="Drula E."/>
            <person name="Varga T."/>
            <person name="Kohler A."/>
            <person name="Feng B."/>
            <person name="Cao Y."/>
            <person name="Lipzen A."/>
            <person name="Daum C."/>
            <person name="Hundley H."/>
            <person name="Pangilinan J."/>
            <person name="Johnson J."/>
            <person name="Barry K."/>
            <person name="LaButti K."/>
            <person name="Ng V."/>
            <person name="Ahrendt S."/>
            <person name="Min B."/>
            <person name="Choi I.G."/>
            <person name="Park H."/>
            <person name="Plett J.M."/>
            <person name="Magnuson J."/>
            <person name="Spatafora J.W."/>
            <person name="Nagy L.G."/>
            <person name="Henrissat B."/>
            <person name="Grigoriev I.V."/>
            <person name="Yang Z.L."/>
            <person name="Xu J."/>
            <person name="Martin F.M."/>
        </authorList>
    </citation>
    <scope>NUCLEOTIDE SEQUENCE</scope>
    <source>
        <strain evidence="1">KUC20120723A-06</strain>
    </source>
</reference>
<evidence type="ECO:0000313" key="1">
    <source>
        <dbReference type="EMBL" id="KAH7920160.1"/>
    </source>
</evidence>
<dbReference type="Proteomes" id="UP000790709">
    <property type="component" value="Unassembled WGS sequence"/>
</dbReference>
<evidence type="ECO:0000313" key="2">
    <source>
        <dbReference type="Proteomes" id="UP000790709"/>
    </source>
</evidence>
<accession>A0ACB8B326</accession>
<protein>
    <submittedName>
        <fullName evidence="1">Uncharacterized protein</fullName>
    </submittedName>
</protein>
<keyword evidence="2" id="KW-1185">Reference proteome</keyword>
<name>A0ACB8B326_9AGAM</name>